<feature type="domain" description="Disease resistance R13L4/SHOC-2-like LRR" evidence="10">
    <location>
        <begin position="775"/>
        <end position="1052"/>
    </location>
</feature>
<proteinExistence type="inferred from homology"/>
<feature type="domain" description="NB-ARC" evidence="8">
    <location>
        <begin position="416"/>
        <end position="555"/>
    </location>
</feature>
<dbReference type="InterPro" id="IPR055414">
    <property type="entry name" value="LRR_R13L4/SHOC2-like"/>
</dbReference>
<reference evidence="11 12" key="1">
    <citation type="submission" date="2017-09" db="EMBL/GenBank/DDBJ databases">
        <authorList>
            <consortium name="International Durum Wheat Genome Sequencing Consortium (IDWGSC)"/>
            <person name="Milanesi L."/>
        </authorList>
    </citation>
    <scope>NUCLEOTIDE SEQUENCE [LARGE SCALE GENOMIC DNA]</scope>
    <source>
        <strain evidence="12">cv. Svevo</strain>
    </source>
</reference>
<keyword evidence="5" id="KW-0611">Plant defense</keyword>
<evidence type="ECO:0000256" key="2">
    <source>
        <dbReference type="ARBA" id="ARBA00022614"/>
    </source>
</evidence>
<feature type="domain" description="Disease resistance N-terminal" evidence="9">
    <location>
        <begin position="15"/>
        <end position="92"/>
    </location>
</feature>
<dbReference type="AlphaFoldDB" id="A0A9R1C6M6"/>
<dbReference type="Gene3D" id="3.40.50.300">
    <property type="entry name" value="P-loop containing nucleotide triphosphate hydrolases"/>
    <property type="match status" value="2"/>
</dbReference>
<evidence type="ECO:0000259" key="10">
    <source>
        <dbReference type="Pfam" id="PF23598"/>
    </source>
</evidence>
<dbReference type="Pfam" id="PF23598">
    <property type="entry name" value="LRR_14"/>
    <property type="match status" value="1"/>
</dbReference>
<evidence type="ECO:0000256" key="3">
    <source>
        <dbReference type="ARBA" id="ARBA00022737"/>
    </source>
</evidence>
<dbReference type="Proteomes" id="UP000324705">
    <property type="component" value="Chromosome 7B"/>
</dbReference>
<keyword evidence="4" id="KW-0547">Nucleotide-binding</keyword>
<accession>A0A9R1C6M6</accession>
<feature type="compositionally biased region" description="Low complexity" evidence="7">
    <location>
        <begin position="877"/>
        <end position="895"/>
    </location>
</feature>
<dbReference type="InterPro" id="IPR002182">
    <property type="entry name" value="NB-ARC"/>
</dbReference>
<name>A0A9R1C6M6_TRITD</name>
<feature type="region of interest" description="Disordered" evidence="7">
    <location>
        <begin position="877"/>
        <end position="897"/>
    </location>
</feature>
<dbReference type="SUPFAM" id="SSF52047">
    <property type="entry name" value="RNI-like"/>
    <property type="match status" value="1"/>
</dbReference>
<dbReference type="Pfam" id="PF18052">
    <property type="entry name" value="Rx_N"/>
    <property type="match status" value="1"/>
</dbReference>
<evidence type="ECO:0000313" key="12">
    <source>
        <dbReference type="Proteomes" id="UP000324705"/>
    </source>
</evidence>
<keyword evidence="12" id="KW-1185">Reference proteome</keyword>
<dbReference type="GO" id="GO:0098542">
    <property type="term" value="P:defense response to other organism"/>
    <property type="evidence" value="ECO:0007669"/>
    <property type="project" value="TreeGrafter"/>
</dbReference>
<keyword evidence="3" id="KW-0677">Repeat</keyword>
<keyword evidence="2" id="KW-0433">Leucine-rich repeat</keyword>
<dbReference type="GO" id="GO:0043531">
    <property type="term" value="F:ADP binding"/>
    <property type="evidence" value="ECO:0007669"/>
    <property type="project" value="InterPro"/>
</dbReference>
<dbReference type="InterPro" id="IPR027417">
    <property type="entry name" value="P-loop_NTPase"/>
</dbReference>
<evidence type="ECO:0000256" key="1">
    <source>
        <dbReference type="ARBA" id="ARBA00008894"/>
    </source>
</evidence>
<dbReference type="CDD" id="cd14798">
    <property type="entry name" value="RX-CC_like"/>
    <property type="match status" value="1"/>
</dbReference>
<evidence type="ECO:0000256" key="4">
    <source>
        <dbReference type="ARBA" id="ARBA00022741"/>
    </source>
</evidence>
<dbReference type="PANTHER" id="PTHR23155">
    <property type="entry name" value="DISEASE RESISTANCE PROTEIN RP"/>
    <property type="match status" value="1"/>
</dbReference>
<keyword evidence="6" id="KW-0175">Coiled coil</keyword>
<dbReference type="InterPro" id="IPR038005">
    <property type="entry name" value="RX-like_CC"/>
</dbReference>
<evidence type="ECO:0000259" key="9">
    <source>
        <dbReference type="Pfam" id="PF18052"/>
    </source>
</evidence>
<protein>
    <submittedName>
        <fullName evidence="11">Uncharacterized protein</fullName>
    </submittedName>
</protein>
<dbReference type="Gene3D" id="1.20.5.4130">
    <property type="match status" value="1"/>
</dbReference>
<dbReference type="InterPro" id="IPR044974">
    <property type="entry name" value="Disease_R_plants"/>
</dbReference>
<evidence type="ECO:0000256" key="6">
    <source>
        <dbReference type="ARBA" id="ARBA00023054"/>
    </source>
</evidence>
<evidence type="ECO:0000256" key="5">
    <source>
        <dbReference type="ARBA" id="ARBA00022821"/>
    </source>
</evidence>
<comment type="similarity">
    <text evidence="1">Belongs to the disease resistance NB-LRR family.</text>
</comment>
<feature type="domain" description="NB-ARC" evidence="8">
    <location>
        <begin position="192"/>
        <end position="350"/>
    </location>
</feature>
<dbReference type="OMA" id="MLEWDTI"/>
<dbReference type="Gramene" id="TRITD7Bv1G232950.1">
    <property type="protein sequence ID" value="TRITD7Bv1G232950.1"/>
    <property type="gene ID" value="TRITD7Bv1G232950"/>
</dbReference>
<organism evidence="11 12">
    <name type="scientific">Triticum turgidum subsp. durum</name>
    <name type="common">Durum wheat</name>
    <name type="synonym">Triticum durum</name>
    <dbReference type="NCBI Taxonomy" id="4567"/>
    <lineage>
        <taxon>Eukaryota</taxon>
        <taxon>Viridiplantae</taxon>
        <taxon>Streptophyta</taxon>
        <taxon>Embryophyta</taxon>
        <taxon>Tracheophyta</taxon>
        <taxon>Spermatophyta</taxon>
        <taxon>Magnoliopsida</taxon>
        <taxon>Liliopsida</taxon>
        <taxon>Poales</taxon>
        <taxon>Poaceae</taxon>
        <taxon>BOP clade</taxon>
        <taxon>Pooideae</taxon>
        <taxon>Triticodae</taxon>
        <taxon>Triticeae</taxon>
        <taxon>Triticinae</taxon>
        <taxon>Triticum</taxon>
    </lineage>
</organism>
<dbReference type="InterPro" id="IPR032675">
    <property type="entry name" value="LRR_dom_sf"/>
</dbReference>
<evidence type="ECO:0000313" key="11">
    <source>
        <dbReference type="EMBL" id="VAI94246.1"/>
    </source>
</evidence>
<evidence type="ECO:0000256" key="7">
    <source>
        <dbReference type="SAM" id="MobiDB-lite"/>
    </source>
</evidence>
<dbReference type="SUPFAM" id="SSF52540">
    <property type="entry name" value="P-loop containing nucleoside triphosphate hydrolases"/>
    <property type="match status" value="2"/>
</dbReference>
<gene>
    <name evidence="11" type="ORF">TRITD_7Bv1G232950</name>
</gene>
<sequence length="1062" mass="121538">MADLMVGLAKSVVVGALSQAQAAIEEEAKLRRKAGQNMVFITLEFQMIHSFLEVATEERLKNNLMKTWVRQVRELANDLEDCIEFVVHLDKKSTWYFRLLPAWITPPPLLDEAVAEIDVLRARAEELSKCYLRYSHIMDSDPKLFKLQQHETSGAASGAVAVRMLLKSREASERKSCLWDLAQLITEKGDQELQVISVWETVDGDLGTTPIIRKVYNDPWFVTYFTCRAWVKIMHPFNPRDFIRSLMAQFYENSREESTNVGTHVLTKMEAAHDDIVREFEQLIMKKRYLIVLEGFSNMLEWDTIRTFLPDMKNGSWIIVSTQRFEIASLCIGHSYQLTELKRFSAEHSVCALFKECSQGNGDRCDNPVTSEVSQSSSNEETPCKKEAACDERTKHLLVGRKSEINDLRHHTHPFGSRQVVSVWGIAGVGKSALVRNVYNEHRTAKRFSKCIWVDISQPFNLSDFCRSTLSDFQSEKHPIEECRQLLQNQRCLLVIDDLQSMEEWDMINTTLLSQAFKSVVVIITTEASIAYRANSSFYIKALEADAAIDLFKTQIQLKKPSSPLLRYRSEEIEELVLRCGGLPSVIVAIAGVFAELTVTARCNLNWGFMHHLETKPEYDSLRGLIGWMDSFFRTCPDKLKPCIMYLSIFHQHEIIRRRRITRRWIAEGYARDSYEVTAHRNGELYFCRLLDLNIIQQPHKKIGTAKPGDTKMVLCQVNAFFSEYIISRLLEENFVFNLSGHCAPTTQRTGRHLIIHKHWDRDINVFKSTDFSRLRSLTVYGKWCSFVVSERMKFLRVLDLEDASGVRDEDLEKIVKWLRRLKFLSLRGQREIYHLPNSLGHLRQLQTLDIRHTSIVTLPESITKLQKLQYIRAGNTTDSNPAASAPPTSSSSRFCRSRRHTVGVEVPRGVGELTGLHTLGVINVGASRGKAVLEEVKKLTQLRKLGVSGISRKNKEFLSAIVEGHGHLKSLSVHLDQDNKGCLDDISLPWKNLKSLKLYGLAHTLPLSSNPDQYGKLRKLNLEMETLEPSGIEVIARLPELCILRLRVKQQLQDGKLHFLC</sequence>
<dbReference type="Gene3D" id="3.80.10.10">
    <property type="entry name" value="Ribonuclease Inhibitor"/>
    <property type="match status" value="1"/>
</dbReference>
<dbReference type="Pfam" id="PF00931">
    <property type="entry name" value="NB-ARC"/>
    <property type="match status" value="2"/>
</dbReference>
<dbReference type="InterPro" id="IPR041118">
    <property type="entry name" value="Rx_N"/>
</dbReference>
<dbReference type="EMBL" id="LT934124">
    <property type="protein sequence ID" value="VAI94246.1"/>
    <property type="molecule type" value="Genomic_DNA"/>
</dbReference>
<evidence type="ECO:0000259" key="8">
    <source>
        <dbReference type="Pfam" id="PF00931"/>
    </source>
</evidence>
<dbReference type="PRINTS" id="PR00364">
    <property type="entry name" value="DISEASERSIST"/>
</dbReference>
<dbReference type="PANTHER" id="PTHR23155:SF1135">
    <property type="entry name" value="OS08G0246300 PROTEIN"/>
    <property type="match status" value="1"/>
</dbReference>